<dbReference type="OrthoDB" id="15735at2759"/>
<dbReference type="Proteomes" id="UP000217199">
    <property type="component" value="Unassembled WGS sequence"/>
</dbReference>
<protein>
    <submittedName>
        <fullName evidence="1">Uncharacterized protein</fullName>
    </submittedName>
</protein>
<reference evidence="1 2" key="1">
    <citation type="journal article" date="2017" name="Mol. Ecol.">
        <title>Comparative and population genomic landscape of Phellinus noxius: A hypervariable fungus causing root rot in trees.</title>
        <authorList>
            <person name="Chung C.L."/>
            <person name="Lee T.J."/>
            <person name="Akiba M."/>
            <person name="Lee H.H."/>
            <person name="Kuo T.H."/>
            <person name="Liu D."/>
            <person name="Ke H.M."/>
            <person name="Yokoi T."/>
            <person name="Roa M.B."/>
            <person name="Lu M.J."/>
            <person name="Chang Y.Y."/>
            <person name="Ann P.J."/>
            <person name="Tsai J.N."/>
            <person name="Chen C.Y."/>
            <person name="Tzean S.S."/>
            <person name="Ota Y."/>
            <person name="Hattori T."/>
            <person name="Sahashi N."/>
            <person name="Liou R.F."/>
            <person name="Kikuchi T."/>
            <person name="Tsai I.J."/>
        </authorList>
    </citation>
    <scope>NUCLEOTIDE SEQUENCE [LARGE SCALE GENOMIC DNA]</scope>
    <source>
        <strain evidence="1 2">FFPRI411160</strain>
    </source>
</reference>
<sequence length="120" mass="13507">MPHADASFLPPDIISKNDFWDHVYEQLVNLLSSQRSWISNCANASSLVYTSLLAFETHFGSEEKAVNWCGFYIDSSLFPTPSLSSVNKDDPAKEEKNLLLGSWGLCRRLHSGKHSTRSRC</sequence>
<organism evidence="1 2">
    <name type="scientific">Pyrrhoderma noxium</name>
    <dbReference type="NCBI Taxonomy" id="2282107"/>
    <lineage>
        <taxon>Eukaryota</taxon>
        <taxon>Fungi</taxon>
        <taxon>Dikarya</taxon>
        <taxon>Basidiomycota</taxon>
        <taxon>Agaricomycotina</taxon>
        <taxon>Agaricomycetes</taxon>
        <taxon>Hymenochaetales</taxon>
        <taxon>Hymenochaetaceae</taxon>
        <taxon>Pyrrhoderma</taxon>
    </lineage>
</organism>
<comment type="caution">
    <text evidence="1">The sequence shown here is derived from an EMBL/GenBank/DDBJ whole genome shotgun (WGS) entry which is preliminary data.</text>
</comment>
<dbReference type="InParanoid" id="A0A286UFR1"/>
<dbReference type="Gene3D" id="3.30.450.40">
    <property type="match status" value="1"/>
</dbReference>
<evidence type="ECO:0000313" key="1">
    <source>
        <dbReference type="EMBL" id="PAV18441.1"/>
    </source>
</evidence>
<dbReference type="InterPro" id="IPR029016">
    <property type="entry name" value="GAF-like_dom_sf"/>
</dbReference>
<keyword evidence="2" id="KW-1185">Reference proteome</keyword>
<proteinExistence type="predicted"/>
<dbReference type="AlphaFoldDB" id="A0A286UFR1"/>
<gene>
    <name evidence="1" type="ORF">PNOK_0528300</name>
</gene>
<accession>A0A286UFR1</accession>
<dbReference type="EMBL" id="NBII01000005">
    <property type="protein sequence ID" value="PAV18441.1"/>
    <property type="molecule type" value="Genomic_DNA"/>
</dbReference>
<name>A0A286UFR1_9AGAM</name>
<evidence type="ECO:0000313" key="2">
    <source>
        <dbReference type="Proteomes" id="UP000217199"/>
    </source>
</evidence>